<keyword evidence="3" id="KW-1185">Reference proteome</keyword>
<proteinExistence type="predicted"/>
<accession>A0A923HIW7</accession>
<dbReference type="InterPro" id="IPR012902">
    <property type="entry name" value="N_methyl_site"/>
</dbReference>
<dbReference type="Pfam" id="PF16074">
    <property type="entry name" value="PilW"/>
    <property type="match status" value="1"/>
</dbReference>
<keyword evidence="1" id="KW-1133">Transmembrane helix</keyword>
<sequence length="397" mass="41904">MKIQLHYRKREQGLSLVELLVTVVIVLLMSLAISGVLSTSEGKKRTMTSVNDIDQAGNYAMYQLEKTVRAAGSGISDNFQQVFGCQIFSALNGTQILPFTPAMGAPFTALNTALAGVYRVAPLIIAKDLTTPNVSGKKSDVLITMTGTAGFGEVPTPFTTVAGPGQLNLINSIAFNGNDLVLILDQAVTNGSPCMIQQVTAGYAGAINVTAVPLSGVYTSSPIGTTSLANYSGNAFAMNLGNATANMPNFQLIGVGNNNVLFQYDLLQGATFNTANAIADGVFEMHALYFVDTNADGIPDTFIDPGTAGFDFVTLESGTAASVATLKSIKAIRLGLITRTSLSEKPTVPPATTGPLTLFSDLGAPFTYTRTLSTAEKNFRYRTIELTIPLRNSLLLN</sequence>
<comment type="caution">
    <text evidence="2">The sequence shown here is derived from an EMBL/GenBank/DDBJ whole genome shotgun (WGS) entry which is preliminary data.</text>
</comment>
<dbReference type="EMBL" id="JACOFV010000009">
    <property type="protein sequence ID" value="MBC3862547.1"/>
    <property type="molecule type" value="Genomic_DNA"/>
</dbReference>
<protein>
    <submittedName>
        <fullName evidence="2">PilW family protein</fullName>
    </submittedName>
</protein>
<keyword evidence="1" id="KW-0472">Membrane</keyword>
<dbReference type="RefSeq" id="WP_186912611.1">
    <property type="nucleotide sequence ID" value="NZ_JACOFV010000009.1"/>
</dbReference>
<dbReference type="Proteomes" id="UP000634011">
    <property type="component" value="Unassembled WGS sequence"/>
</dbReference>
<evidence type="ECO:0000256" key="1">
    <source>
        <dbReference type="SAM" id="Phobius"/>
    </source>
</evidence>
<organism evidence="2 3">
    <name type="scientific">Undibacterium jejuense</name>
    <dbReference type="NCBI Taxonomy" id="1344949"/>
    <lineage>
        <taxon>Bacteria</taxon>
        <taxon>Pseudomonadati</taxon>
        <taxon>Pseudomonadota</taxon>
        <taxon>Betaproteobacteria</taxon>
        <taxon>Burkholderiales</taxon>
        <taxon>Oxalobacteraceae</taxon>
        <taxon>Undibacterium</taxon>
    </lineage>
</organism>
<dbReference type="GO" id="GO:0043683">
    <property type="term" value="P:type IV pilus assembly"/>
    <property type="evidence" value="ECO:0007669"/>
    <property type="project" value="InterPro"/>
</dbReference>
<name>A0A923HIW7_9BURK</name>
<dbReference type="AlphaFoldDB" id="A0A923HIW7"/>
<dbReference type="InterPro" id="IPR032092">
    <property type="entry name" value="PilW"/>
</dbReference>
<feature type="transmembrane region" description="Helical" evidence="1">
    <location>
        <begin position="12"/>
        <end position="37"/>
    </location>
</feature>
<dbReference type="Pfam" id="PF07963">
    <property type="entry name" value="N_methyl"/>
    <property type="match status" value="1"/>
</dbReference>
<evidence type="ECO:0000313" key="2">
    <source>
        <dbReference type="EMBL" id="MBC3862547.1"/>
    </source>
</evidence>
<evidence type="ECO:0000313" key="3">
    <source>
        <dbReference type="Proteomes" id="UP000634011"/>
    </source>
</evidence>
<gene>
    <name evidence="2" type="ORF">H8K32_10585</name>
</gene>
<reference evidence="2" key="1">
    <citation type="submission" date="2020-08" db="EMBL/GenBank/DDBJ databases">
        <title>Novel species isolated from subtropical streams in China.</title>
        <authorList>
            <person name="Lu H."/>
        </authorList>
    </citation>
    <scope>NUCLEOTIDE SEQUENCE</scope>
    <source>
        <strain evidence="2">KACC 12607</strain>
    </source>
</reference>
<dbReference type="PROSITE" id="PS00409">
    <property type="entry name" value="PROKAR_NTER_METHYL"/>
    <property type="match status" value="1"/>
</dbReference>
<keyword evidence="1" id="KW-0812">Transmembrane</keyword>